<feature type="region of interest" description="Disordered" evidence="13">
    <location>
        <begin position="1"/>
        <end position="20"/>
    </location>
</feature>
<keyword evidence="4" id="KW-0479">Metal-binding</keyword>
<dbReference type="Pfam" id="PF00069">
    <property type="entry name" value="Pkinase"/>
    <property type="match status" value="1"/>
</dbReference>
<feature type="region of interest" description="Disordered" evidence="13">
    <location>
        <begin position="29"/>
        <end position="53"/>
    </location>
</feature>
<keyword evidence="16" id="KW-1185">Reference proteome</keyword>
<dbReference type="PANTHER" id="PTHR11042:SF183">
    <property type="entry name" value="MEMBRANE-ASSOCIATED TYROSINE- AND THREONINE-SPECIFIC CDC2-INHIBITORY KINASE"/>
    <property type="match status" value="1"/>
</dbReference>
<dbReference type="AlphaFoldDB" id="A0A8C4R670"/>
<keyword evidence="7 12" id="KW-0067">ATP-binding</keyword>
<organism evidence="15 16">
    <name type="scientific">Eptatretus burgeri</name>
    <name type="common">Inshore hagfish</name>
    <dbReference type="NCBI Taxonomy" id="7764"/>
    <lineage>
        <taxon>Eukaryota</taxon>
        <taxon>Metazoa</taxon>
        <taxon>Chordata</taxon>
        <taxon>Craniata</taxon>
        <taxon>Vertebrata</taxon>
        <taxon>Cyclostomata</taxon>
        <taxon>Myxini</taxon>
        <taxon>Myxiniformes</taxon>
        <taxon>Myxinidae</taxon>
        <taxon>Eptatretinae</taxon>
        <taxon>Eptatretus</taxon>
    </lineage>
</organism>
<dbReference type="InterPro" id="IPR050339">
    <property type="entry name" value="CC_SR_Kinase"/>
</dbReference>
<protein>
    <recommendedName>
        <fullName evidence="1">non-specific serine/threonine protein kinase</fullName>
        <ecNumber evidence="1">2.7.11.1</ecNumber>
    </recommendedName>
</protein>
<evidence type="ECO:0000259" key="14">
    <source>
        <dbReference type="PROSITE" id="PS50011"/>
    </source>
</evidence>
<dbReference type="GO" id="GO:0046872">
    <property type="term" value="F:metal ion binding"/>
    <property type="evidence" value="ECO:0007669"/>
    <property type="project" value="UniProtKB-KW"/>
</dbReference>
<evidence type="ECO:0000256" key="1">
    <source>
        <dbReference type="ARBA" id="ARBA00012513"/>
    </source>
</evidence>
<keyword evidence="9" id="KW-0131">Cell cycle</keyword>
<evidence type="ECO:0000256" key="12">
    <source>
        <dbReference type="PROSITE-ProRule" id="PRU10141"/>
    </source>
</evidence>
<evidence type="ECO:0000256" key="10">
    <source>
        <dbReference type="ARBA" id="ARBA00047899"/>
    </source>
</evidence>
<evidence type="ECO:0000256" key="8">
    <source>
        <dbReference type="ARBA" id="ARBA00022842"/>
    </source>
</evidence>
<dbReference type="EC" id="2.7.11.1" evidence="1"/>
<dbReference type="GO" id="GO:0004674">
    <property type="term" value="F:protein serine/threonine kinase activity"/>
    <property type="evidence" value="ECO:0007669"/>
    <property type="project" value="UniProtKB-KW"/>
</dbReference>
<dbReference type="InterPro" id="IPR000719">
    <property type="entry name" value="Prot_kinase_dom"/>
</dbReference>
<evidence type="ECO:0000256" key="4">
    <source>
        <dbReference type="ARBA" id="ARBA00022723"/>
    </source>
</evidence>
<name>A0A8C4R670_EPTBU</name>
<evidence type="ECO:0000256" key="2">
    <source>
        <dbReference type="ARBA" id="ARBA00022527"/>
    </source>
</evidence>
<dbReference type="InterPro" id="IPR017441">
    <property type="entry name" value="Protein_kinase_ATP_BS"/>
</dbReference>
<dbReference type="Ensembl" id="ENSEBUT00000025894.1">
    <property type="protein sequence ID" value="ENSEBUP00000025318.1"/>
    <property type="gene ID" value="ENSEBUG00000015613.1"/>
</dbReference>
<keyword evidence="3" id="KW-0808">Transferase</keyword>
<dbReference type="PANTHER" id="PTHR11042">
    <property type="entry name" value="EUKARYOTIC TRANSLATION INITIATION FACTOR 2-ALPHA KINASE EIF2-ALPHA KINASE -RELATED"/>
    <property type="match status" value="1"/>
</dbReference>
<feature type="binding site" evidence="12">
    <location>
        <position position="163"/>
    </location>
    <ligand>
        <name>ATP</name>
        <dbReference type="ChEBI" id="CHEBI:30616"/>
    </ligand>
</feature>
<proteinExistence type="predicted"/>
<evidence type="ECO:0000256" key="5">
    <source>
        <dbReference type="ARBA" id="ARBA00022741"/>
    </source>
</evidence>
<evidence type="ECO:0000256" key="6">
    <source>
        <dbReference type="ARBA" id="ARBA00022777"/>
    </source>
</evidence>
<dbReference type="GeneTree" id="ENSGT00940000159427"/>
<accession>A0A8C4R670</accession>
<comment type="catalytic activity">
    <reaction evidence="11">
        <text>L-seryl-[protein] + ATP = O-phospho-L-seryl-[protein] + ADP + H(+)</text>
        <dbReference type="Rhea" id="RHEA:17989"/>
        <dbReference type="Rhea" id="RHEA-COMP:9863"/>
        <dbReference type="Rhea" id="RHEA-COMP:11604"/>
        <dbReference type="ChEBI" id="CHEBI:15378"/>
        <dbReference type="ChEBI" id="CHEBI:29999"/>
        <dbReference type="ChEBI" id="CHEBI:30616"/>
        <dbReference type="ChEBI" id="CHEBI:83421"/>
        <dbReference type="ChEBI" id="CHEBI:456216"/>
        <dbReference type="EC" id="2.7.11.1"/>
    </reaction>
</comment>
<evidence type="ECO:0000256" key="13">
    <source>
        <dbReference type="SAM" id="MobiDB-lite"/>
    </source>
</evidence>
<dbReference type="SUPFAM" id="SSF56112">
    <property type="entry name" value="Protein kinase-like (PK-like)"/>
    <property type="match status" value="1"/>
</dbReference>
<dbReference type="PROSITE" id="PS00107">
    <property type="entry name" value="PROTEIN_KINASE_ATP"/>
    <property type="match status" value="1"/>
</dbReference>
<keyword evidence="2" id="KW-0723">Serine/threonine-protein kinase</keyword>
<evidence type="ECO:0000256" key="7">
    <source>
        <dbReference type="ARBA" id="ARBA00022840"/>
    </source>
</evidence>
<dbReference type="Proteomes" id="UP000694388">
    <property type="component" value="Unplaced"/>
</dbReference>
<dbReference type="GO" id="GO:0005634">
    <property type="term" value="C:nucleus"/>
    <property type="evidence" value="ECO:0007669"/>
    <property type="project" value="TreeGrafter"/>
</dbReference>
<dbReference type="Gene3D" id="3.30.200.20">
    <property type="entry name" value="Phosphorylase Kinase, domain 1"/>
    <property type="match status" value="1"/>
</dbReference>
<keyword evidence="8" id="KW-0460">Magnesium</keyword>
<dbReference type="GO" id="GO:0051321">
    <property type="term" value="P:meiotic cell cycle"/>
    <property type="evidence" value="ECO:0007669"/>
    <property type="project" value="TreeGrafter"/>
</dbReference>
<keyword evidence="5 12" id="KW-0547">Nucleotide-binding</keyword>
<dbReference type="GO" id="GO:0005524">
    <property type="term" value="F:ATP binding"/>
    <property type="evidence" value="ECO:0007669"/>
    <property type="project" value="UniProtKB-UniRule"/>
</dbReference>
<feature type="domain" description="Protein kinase" evidence="14">
    <location>
        <begin position="134"/>
        <end position="279"/>
    </location>
</feature>
<evidence type="ECO:0000313" key="15">
    <source>
        <dbReference type="Ensembl" id="ENSEBUP00000025318.1"/>
    </source>
</evidence>
<comment type="catalytic activity">
    <reaction evidence="10">
        <text>L-threonyl-[protein] + ATP = O-phospho-L-threonyl-[protein] + ADP + H(+)</text>
        <dbReference type="Rhea" id="RHEA:46608"/>
        <dbReference type="Rhea" id="RHEA-COMP:11060"/>
        <dbReference type="Rhea" id="RHEA-COMP:11605"/>
        <dbReference type="ChEBI" id="CHEBI:15378"/>
        <dbReference type="ChEBI" id="CHEBI:30013"/>
        <dbReference type="ChEBI" id="CHEBI:30616"/>
        <dbReference type="ChEBI" id="CHEBI:61977"/>
        <dbReference type="ChEBI" id="CHEBI:456216"/>
        <dbReference type="EC" id="2.7.11.1"/>
    </reaction>
</comment>
<keyword evidence="6" id="KW-0418">Kinase</keyword>
<dbReference type="Ensembl" id="ENSEBUT00000025890.1">
    <property type="protein sequence ID" value="ENSEBUP00000025314.1"/>
    <property type="gene ID" value="ENSEBUG00000015613.1"/>
</dbReference>
<sequence>MPSDSSSHSPHGPGTPLPSVLNFFEIPGSSFSSKRNGRTPVYFPPRAPTKSSVGAPRMLSRTIRPWETPLAQAVSFKEDRGEMKELLNSKRTTPTGSVRKLQHSEFRDSASMPLGNDTCDESAGSTTSYFHQCFEVLSPLGSGSFGDVFEARCRADGLRYAVKRSQCKYRGERDRKRKLNEVSKHENVPHHPNLLRFYRAWEERQRLYIQVICSSHCHSKLHFFQLFSIIYLHYIYYHDIPIYRQSSACAVCNSGVKVAFHLVTGPGGLGASVRPGGCW</sequence>
<evidence type="ECO:0000256" key="3">
    <source>
        <dbReference type="ARBA" id="ARBA00022679"/>
    </source>
</evidence>
<evidence type="ECO:0000313" key="16">
    <source>
        <dbReference type="Proteomes" id="UP000694388"/>
    </source>
</evidence>
<reference evidence="15" key="1">
    <citation type="submission" date="2025-05" db="UniProtKB">
        <authorList>
            <consortium name="Ensembl"/>
        </authorList>
    </citation>
    <scope>IDENTIFICATION</scope>
</reference>
<evidence type="ECO:0000256" key="9">
    <source>
        <dbReference type="ARBA" id="ARBA00023306"/>
    </source>
</evidence>
<feature type="compositionally biased region" description="Low complexity" evidence="13">
    <location>
        <begin position="1"/>
        <end position="19"/>
    </location>
</feature>
<dbReference type="InterPro" id="IPR011009">
    <property type="entry name" value="Kinase-like_dom_sf"/>
</dbReference>
<evidence type="ECO:0000256" key="11">
    <source>
        <dbReference type="ARBA" id="ARBA00048679"/>
    </source>
</evidence>
<dbReference type="GO" id="GO:0005737">
    <property type="term" value="C:cytoplasm"/>
    <property type="evidence" value="ECO:0007669"/>
    <property type="project" value="TreeGrafter"/>
</dbReference>
<dbReference type="PROSITE" id="PS50011">
    <property type="entry name" value="PROTEIN_KINASE_DOM"/>
    <property type="match status" value="1"/>
</dbReference>
<dbReference type="GO" id="GO:0110031">
    <property type="term" value="P:negative regulation of G2/MI transition of meiotic cell cycle"/>
    <property type="evidence" value="ECO:0007669"/>
    <property type="project" value="TreeGrafter"/>
</dbReference>